<sequence length="451" mass="50315">MQPQLKLVLLMGQKEPSLMKPLKASTSATITTATFPSIYPLKTMLLLLATAAAVLVLATATEFQQRTTLLPEDAALASLLAGCSAVYKRFGLCEEANAYFDEALQEGVISGMVISYALIYLPLRYECTPLRRNEFTRQDIRLEYQYLLISNPQSEANSSKGKIKANPSKGKIKVPQSKTLNPKSEVNPLRGKIPESEARKDTRMPFAKKYNTDEERKAARSAVNAANYANNKAKIQTKRKENYHQAKLERQKASAANRRALSKGRKAKLKQKSLKQSSESPGKGQQLKAIAFKPTINVSPTRPSSHPPKYSGPDERETEEDAQAERDFKSLCASFSDEEGECARTWGLPGKSKLSVTGFQLAFQDLYSQYQLKGIDVLTGFYMELQPLIQHMMMWVLVLELEAYMEVELICVETGKEMLSEMLQIVEKLQAVLTAAYAGEAEAKCCWNDIL</sequence>
<protein>
    <submittedName>
        <fullName evidence="2">Uncharacterized protein</fullName>
    </submittedName>
</protein>
<keyword evidence="3" id="KW-1185">Reference proteome</keyword>
<proteinExistence type="predicted"/>
<evidence type="ECO:0000256" key="1">
    <source>
        <dbReference type="SAM" id="MobiDB-lite"/>
    </source>
</evidence>
<feature type="compositionally biased region" description="Basic and acidic residues" evidence="1">
    <location>
        <begin position="192"/>
        <end position="203"/>
    </location>
</feature>
<evidence type="ECO:0000313" key="2">
    <source>
        <dbReference type="EMBL" id="KAE9385535.1"/>
    </source>
</evidence>
<feature type="region of interest" description="Disordered" evidence="1">
    <location>
        <begin position="155"/>
        <end position="323"/>
    </location>
</feature>
<name>A0A6A4GJT5_9AGAR</name>
<organism evidence="2 3">
    <name type="scientific">Gymnopus androsaceus JB14</name>
    <dbReference type="NCBI Taxonomy" id="1447944"/>
    <lineage>
        <taxon>Eukaryota</taxon>
        <taxon>Fungi</taxon>
        <taxon>Dikarya</taxon>
        <taxon>Basidiomycota</taxon>
        <taxon>Agaricomycotina</taxon>
        <taxon>Agaricomycetes</taxon>
        <taxon>Agaricomycetidae</taxon>
        <taxon>Agaricales</taxon>
        <taxon>Marasmiineae</taxon>
        <taxon>Omphalotaceae</taxon>
        <taxon>Gymnopus</taxon>
    </lineage>
</organism>
<dbReference type="Proteomes" id="UP000799118">
    <property type="component" value="Unassembled WGS sequence"/>
</dbReference>
<gene>
    <name evidence="2" type="ORF">BT96DRAFT_949772</name>
</gene>
<feature type="compositionally biased region" description="Low complexity" evidence="1">
    <location>
        <begin position="220"/>
        <end position="234"/>
    </location>
</feature>
<feature type="compositionally biased region" description="Basic residues" evidence="1">
    <location>
        <begin position="260"/>
        <end position="273"/>
    </location>
</feature>
<accession>A0A6A4GJT5</accession>
<reference evidence="2" key="1">
    <citation type="journal article" date="2019" name="Environ. Microbiol.">
        <title>Fungal ecological strategies reflected in gene transcription - a case study of two litter decomposers.</title>
        <authorList>
            <person name="Barbi F."/>
            <person name="Kohler A."/>
            <person name="Barry K."/>
            <person name="Baskaran P."/>
            <person name="Daum C."/>
            <person name="Fauchery L."/>
            <person name="Ihrmark K."/>
            <person name="Kuo A."/>
            <person name="LaButti K."/>
            <person name="Lipzen A."/>
            <person name="Morin E."/>
            <person name="Grigoriev I.V."/>
            <person name="Henrissat B."/>
            <person name="Lindahl B."/>
            <person name="Martin F."/>
        </authorList>
    </citation>
    <scope>NUCLEOTIDE SEQUENCE</scope>
    <source>
        <strain evidence="2">JB14</strain>
    </source>
</reference>
<evidence type="ECO:0000313" key="3">
    <source>
        <dbReference type="Proteomes" id="UP000799118"/>
    </source>
</evidence>
<feature type="compositionally biased region" description="Basic and acidic residues" evidence="1">
    <location>
        <begin position="238"/>
        <end position="252"/>
    </location>
</feature>
<dbReference type="EMBL" id="ML769973">
    <property type="protein sequence ID" value="KAE9385535.1"/>
    <property type="molecule type" value="Genomic_DNA"/>
</dbReference>
<dbReference type="AlphaFoldDB" id="A0A6A4GJT5"/>